<dbReference type="PROSITE" id="PS50088">
    <property type="entry name" value="ANK_REPEAT"/>
    <property type="match status" value="4"/>
</dbReference>
<name>A0A8J6NSD2_9BACT</name>
<evidence type="ECO:0000313" key="6">
    <source>
        <dbReference type="Proteomes" id="UP000605201"/>
    </source>
</evidence>
<evidence type="ECO:0000256" key="1">
    <source>
        <dbReference type="ARBA" id="ARBA00022737"/>
    </source>
</evidence>
<dbReference type="Proteomes" id="UP000605201">
    <property type="component" value="Unassembled WGS sequence"/>
</dbReference>
<organism evidence="5 6">
    <name type="scientific">Candidatus Desulfatibia vada</name>
    <dbReference type="NCBI Taxonomy" id="2841696"/>
    <lineage>
        <taxon>Bacteria</taxon>
        <taxon>Pseudomonadati</taxon>
        <taxon>Thermodesulfobacteriota</taxon>
        <taxon>Desulfobacteria</taxon>
        <taxon>Desulfobacterales</taxon>
        <taxon>Desulfobacterales incertae sedis</taxon>
        <taxon>Candidatus Desulfatibia</taxon>
    </lineage>
</organism>
<feature type="repeat" description="ANK" evidence="3">
    <location>
        <begin position="21"/>
        <end position="53"/>
    </location>
</feature>
<dbReference type="SMART" id="SM00248">
    <property type="entry name" value="ANK"/>
    <property type="match status" value="4"/>
</dbReference>
<evidence type="ECO:0000256" key="3">
    <source>
        <dbReference type="PROSITE-ProRule" id="PRU00023"/>
    </source>
</evidence>
<evidence type="ECO:0000313" key="5">
    <source>
        <dbReference type="EMBL" id="MBC8431083.1"/>
    </source>
</evidence>
<dbReference type="PROSITE" id="PS50297">
    <property type="entry name" value="ANK_REP_REGION"/>
    <property type="match status" value="3"/>
</dbReference>
<dbReference type="InterPro" id="IPR029030">
    <property type="entry name" value="Caspase-like_dom_sf"/>
</dbReference>
<dbReference type="GO" id="GO:0004197">
    <property type="term" value="F:cysteine-type endopeptidase activity"/>
    <property type="evidence" value="ECO:0007669"/>
    <property type="project" value="InterPro"/>
</dbReference>
<proteinExistence type="predicted"/>
<dbReference type="InterPro" id="IPR011600">
    <property type="entry name" value="Pept_C14_caspase"/>
</dbReference>
<dbReference type="EMBL" id="JACNIG010000109">
    <property type="protein sequence ID" value="MBC8431083.1"/>
    <property type="molecule type" value="Genomic_DNA"/>
</dbReference>
<dbReference type="Gene3D" id="1.25.40.20">
    <property type="entry name" value="Ankyrin repeat-containing domain"/>
    <property type="match status" value="2"/>
</dbReference>
<dbReference type="InterPro" id="IPR036770">
    <property type="entry name" value="Ankyrin_rpt-contain_sf"/>
</dbReference>
<feature type="repeat" description="ANK" evidence="3">
    <location>
        <begin position="117"/>
        <end position="149"/>
    </location>
</feature>
<dbReference type="SUPFAM" id="SSF48403">
    <property type="entry name" value="Ankyrin repeat"/>
    <property type="match status" value="1"/>
</dbReference>
<accession>A0A8J6NSD2</accession>
<dbReference type="PROSITE" id="PS51257">
    <property type="entry name" value="PROKAR_LIPOPROTEIN"/>
    <property type="match status" value="1"/>
</dbReference>
<dbReference type="PANTHER" id="PTHR24123">
    <property type="entry name" value="ANKYRIN REPEAT-CONTAINING"/>
    <property type="match status" value="1"/>
</dbReference>
<keyword evidence="1" id="KW-0677">Repeat</keyword>
<dbReference type="AlphaFoldDB" id="A0A8J6NSD2"/>
<dbReference type="Gene3D" id="3.40.50.1460">
    <property type="match status" value="1"/>
</dbReference>
<dbReference type="SUPFAM" id="SSF52129">
    <property type="entry name" value="Caspase-like"/>
    <property type="match status" value="1"/>
</dbReference>
<feature type="domain" description="Peptidase C14 caspase" evidence="4">
    <location>
        <begin position="219"/>
        <end position="258"/>
    </location>
</feature>
<protein>
    <submittedName>
        <fullName evidence="5">Ankyrin repeat domain-containing protein</fullName>
    </submittedName>
</protein>
<dbReference type="GO" id="GO:0006508">
    <property type="term" value="P:proteolysis"/>
    <property type="evidence" value="ECO:0007669"/>
    <property type="project" value="InterPro"/>
</dbReference>
<evidence type="ECO:0000256" key="2">
    <source>
        <dbReference type="ARBA" id="ARBA00023043"/>
    </source>
</evidence>
<evidence type="ECO:0000259" key="4">
    <source>
        <dbReference type="Pfam" id="PF00656"/>
    </source>
</evidence>
<feature type="non-terminal residue" evidence="5">
    <location>
        <position position="260"/>
    </location>
</feature>
<gene>
    <name evidence="5" type="ORF">H8D96_04115</name>
</gene>
<dbReference type="Pfam" id="PF12796">
    <property type="entry name" value="Ank_2"/>
    <property type="match status" value="2"/>
</dbReference>
<sequence>MRGTSISVIIVFLVASFLVGCATTPLIEAVRNDNVNSVNALIEKGVNVNEESFGDARGPLDWAVEAGHFDIVRLLVENGAKTQYHGSALHCAAQFGHTDLVRFLIKNGANVNAQDSQGHTSLHLAIWKGHVEIVQMLLNNGASTSIKSISGYTPMYYAQKYGNTYIERMLKKAEEEYYLTIERSGSSVTKEVPIAGPAEQSPAVSDYVPATSIDFGSYHALVVGNNDYRYLPKLSTAINDAQAIASLLQYKYGFKVKLLM</sequence>
<dbReference type="InterPro" id="IPR002110">
    <property type="entry name" value="Ankyrin_rpt"/>
</dbReference>
<comment type="caution">
    <text evidence="5">The sequence shown here is derived from an EMBL/GenBank/DDBJ whole genome shotgun (WGS) entry which is preliminary data.</text>
</comment>
<reference evidence="5 6" key="1">
    <citation type="submission" date="2020-08" db="EMBL/GenBank/DDBJ databases">
        <title>Bridging the membrane lipid divide: bacteria of the FCB group superphylum have the potential to synthesize archaeal ether lipids.</title>
        <authorList>
            <person name="Villanueva L."/>
            <person name="Von Meijenfeldt F.A.B."/>
            <person name="Westbye A.B."/>
            <person name="Yadav S."/>
            <person name="Hopmans E.C."/>
            <person name="Dutilh B.E."/>
            <person name="Sinninghe Damste J.S."/>
        </authorList>
    </citation>
    <scope>NUCLEOTIDE SEQUENCE [LARGE SCALE GENOMIC DNA]</scope>
    <source>
        <strain evidence="5">NIOZ-UU17</strain>
    </source>
</reference>
<feature type="repeat" description="ANK" evidence="3">
    <location>
        <begin position="55"/>
        <end position="87"/>
    </location>
</feature>
<dbReference type="InterPro" id="IPR051165">
    <property type="entry name" value="Multifunctional_ANK_Repeat"/>
</dbReference>
<feature type="repeat" description="ANK" evidence="3">
    <location>
        <begin position="84"/>
        <end position="116"/>
    </location>
</feature>
<dbReference type="Pfam" id="PF00656">
    <property type="entry name" value="Peptidase_C14"/>
    <property type="match status" value="1"/>
</dbReference>
<keyword evidence="2 3" id="KW-0040">ANK repeat</keyword>
<dbReference type="PANTHER" id="PTHR24123:SF33">
    <property type="entry name" value="PROTEIN HOS4"/>
    <property type="match status" value="1"/>
</dbReference>